<protein>
    <submittedName>
        <fullName evidence="1">Uncharacterized protein</fullName>
    </submittedName>
</protein>
<comment type="caution">
    <text evidence="1">The sequence shown here is derived from an EMBL/GenBank/DDBJ whole genome shotgun (WGS) entry which is preliminary data.</text>
</comment>
<reference evidence="1" key="1">
    <citation type="submission" date="2023-10" db="EMBL/GenBank/DDBJ databases">
        <authorList>
            <person name="Rodriguez Cubillos JULIANA M."/>
            <person name="De Vega J."/>
        </authorList>
    </citation>
    <scope>NUCLEOTIDE SEQUENCE</scope>
</reference>
<name>A0ACB0IMM5_TRIPR</name>
<organism evidence="1 2">
    <name type="scientific">Trifolium pratense</name>
    <name type="common">Red clover</name>
    <dbReference type="NCBI Taxonomy" id="57577"/>
    <lineage>
        <taxon>Eukaryota</taxon>
        <taxon>Viridiplantae</taxon>
        <taxon>Streptophyta</taxon>
        <taxon>Embryophyta</taxon>
        <taxon>Tracheophyta</taxon>
        <taxon>Spermatophyta</taxon>
        <taxon>Magnoliopsida</taxon>
        <taxon>eudicotyledons</taxon>
        <taxon>Gunneridae</taxon>
        <taxon>Pentapetalae</taxon>
        <taxon>rosids</taxon>
        <taxon>fabids</taxon>
        <taxon>Fabales</taxon>
        <taxon>Fabaceae</taxon>
        <taxon>Papilionoideae</taxon>
        <taxon>50 kb inversion clade</taxon>
        <taxon>NPAAA clade</taxon>
        <taxon>Hologalegina</taxon>
        <taxon>IRL clade</taxon>
        <taxon>Trifolieae</taxon>
        <taxon>Trifolium</taxon>
    </lineage>
</organism>
<sequence length="84" mass="9755">MGEEEFIDNALLIDHYSSSGEVLVEEPFRRTAIYFPVEMYFVHNKIESWSTKWIFLRIFSFVCFLVTVLSLVGSLEGIISEKLS</sequence>
<proteinExistence type="predicted"/>
<dbReference type="EMBL" id="CASHSV030000002">
    <property type="protein sequence ID" value="CAJ2633644.1"/>
    <property type="molecule type" value="Genomic_DNA"/>
</dbReference>
<dbReference type="Proteomes" id="UP001177021">
    <property type="component" value="Unassembled WGS sequence"/>
</dbReference>
<accession>A0ACB0IMM5</accession>
<keyword evidence="2" id="KW-1185">Reference proteome</keyword>
<gene>
    <name evidence="1" type="ORF">MILVUS5_LOCUS4704</name>
</gene>
<evidence type="ECO:0000313" key="1">
    <source>
        <dbReference type="EMBL" id="CAJ2633644.1"/>
    </source>
</evidence>
<evidence type="ECO:0000313" key="2">
    <source>
        <dbReference type="Proteomes" id="UP001177021"/>
    </source>
</evidence>